<reference evidence="7" key="1">
    <citation type="submission" date="2019-03" db="EMBL/GenBank/DDBJ databases">
        <title>Lake Tanganyika Metagenome-Assembled Genomes (MAGs).</title>
        <authorList>
            <person name="Tran P."/>
        </authorList>
    </citation>
    <scope>NUCLEOTIDE SEQUENCE</scope>
    <source>
        <strain evidence="7">K_DeepCast_65m_m2_066</strain>
    </source>
</reference>
<gene>
    <name evidence="7" type="ORF">FJZ47_12450</name>
</gene>
<dbReference type="GO" id="GO:0008478">
    <property type="term" value="F:pyridoxal kinase activity"/>
    <property type="evidence" value="ECO:0007669"/>
    <property type="project" value="UniProtKB-EC"/>
</dbReference>
<comment type="caution">
    <text evidence="7">The sequence shown here is derived from an EMBL/GenBank/DDBJ whole genome shotgun (WGS) entry which is preliminary data.</text>
</comment>
<dbReference type="InterPro" id="IPR013749">
    <property type="entry name" value="PM/HMP-P_kinase-1"/>
</dbReference>
<evidence type="ECO:0000256" key="2">
    <source>
        <dbReference type="ARBA" id="ARBA00022679"/>
    </source>
</evidence>
<evidence type="ECO:0000256" key="5">
    <source>
        <dbReference type="ARBA" id="ARBA00022840"/>
    </source>
</evidence>
<dbReference type="GO" id="GO:0005829">
    <property type="term" value="C:cytosol"/>
    <property type="evidence" value="ECO:0007669"/>
    <property type="project" value="TreeGrafter"/>
</dbReference>
<dbReference type="GO" id="GO:0009443">
    <property type="term" value="P:pyridoxal 5'-phosphate salvage"/>
    <property type="evidence" value="ECO:0007669"/>
    <property type="project" value="InterPro"/>
</dbReference>
<protein>
    <recommendedName>
        <fullName evidence="1">pyridoxal kinase</fullName>
        <ecNumber evidence="1">2.7.1.35</ecNumber>
    </recommendedName>
</protein>
<proteinExistence type="predicted"/>
<keyword evidence="3" id="KW-0547">Nucleotide-binding</keyword>
<keyword evidence="4" id="KW-0418">Kinase</keyword>
<feature type="non-terminal residue" evidence="7">
    <location>
        <position position="214"/>
    </location>
</feature>
<sequence>MDILSIQSAVLHGMVGNNAAVPVLHSLGYTPLALHTAWYTHHKGHPGWSGEVTPLSVFEAFLQYAWQAPHLQVTTVLSGYLGSAAQAASLAQTLPAQVFYACDPVMGDVTPGQYVSDELVQAYREYLVPRATVVLPNQFELGLLTGAPIQTTGEALEAARTLLARYTTLQMVIVKGVRVDAELHLCAVSREHLTRTQHPAIAYRVSGTGDAFSA</sequence>
<dbReference type="Pfam" id="PF08543">
    <property type="entry name" value="Phos_pyr_kin"/>
    <property type="match status" value="1"/>
</dbReference>
<dbReference type="Gene3D" id="3.40.1190.20">
    <property type="match status" value="1"/>
</dbReference>
<accession>A0A937W0H5</accession>
<dbReference type="PANTHER" id="PTHR10534:SF2">
    <property type="entry name" value="PYRIDOXAL KINASE"/>
    <property type="match status" value="1"/>
</dbReference>
<evidence type="ECO:0000313" key="8">
    <source>
        <dbReference type="Proteomes" id="UP000712673"/>
    </source>
</evidence>
<dbReference type="GO" id="GO:0005524">
    <property type="term" value="F:ATP binding"/>
    <property type="evidence" value="ECO:0007669"/>
    <property type="project" value="UniProtKB-KW"/>
</dbReference>
<dbReference type="SUPFAM" id="SSF53613">
    <property type="entry name" value="Ribokinase-like"/>
    <property type="match status" value="1"/>
</dbReference>
<evidence type="ECO:0000256" key="1">
    <source>
        <dbReference type="ARBA" id="ARBA00012104"/>
    </source>
</evidence>
<dbReference type="InterPro" id="IPR004625">
    <property type="entry name" value="PyrdxlKinase"/>
</dbReference>
<evidence type="ECO:0000256" key="3">
    <source>
        <dbReference type="ARBA" id="ARBA00022741"/>
    </source>
</evidence>
<keyword evidence="5" id="KW-0067">ATP-binding</keyword>
<dbReference type="EMBL" id="VGLS01000360">
    <property type="protein sequence ID" value="MBM3224598.1"/>
    <property type="molecule type" value="Genomic_DNA"/>
</dbReference>
<dbReference type="InterPro" id="IPR029056">
    <property type="entry name" value="Ribokinase-like"/>
</dbReference>
<feature type="domain" description="Pyridoxamine kinase/Phosphomethylpyrimidine kinase" evidence="6">
    <location>
        <begin position="69"/>
        <end position="214"/>
    </location>
</feature>
<dbReference type="EC" id="2.7.1.35" evidence="1"/>
<dbReference type="PANTHER" id="PTHR10534">
    <property type="entry name" value="PYRIDOXAL KINASE"/>
    <property type="match status" value="1"/>
</dbReference>
<evidence type="ECO:0000259" key="6">
    <source>
        <dbReference type="Pfam" id="PF08543"/>
    </source>
</evidence>
<dbReference type="Proteomes" id="UP000712673">
    <property type="component" value="Unassembled WGS sequence"/>
</dbReference>
<evidence type="ECO:0000313" key="7">
    <source>
        <dbReference type="EMBL" id="MBM3224598.1"/>
    </source>
</evidence>
<dbReference type="AlphaFoldDB" id="A0A937W0H5"/>
<keyword evidence="2" id="KW-0808">Transferase</keyword>
<organism evidence="7 8">
    <name type="scientific">Tectimicrobiota bacterium</name>
    <dbReference type="NCBI Taxonomy" id="2528274"/>
    <lineage>
        <taxon>Bacteria</taxon>
        <taxon>Pseudomonadati</taxon>
        <taxon>Nitrospinota/Tectimicrobiota group</taxon>
        <taxon>Candidatus Tectimicrobiota</taxon>
    </lineage>
</organism>
<evidence type="ECO:0000256" key="4">
    <source>
        <dbReference type="ARBA" id="ARBA00022777"/>
    </source>
</evidence>
<name>A0A937W0H5_UNCTE</name>